<dbReference type="Gene3D" id="1.10.3130.10">
    <property type="entry name" value="serine acetyltransferase, domain 1"/>
    <property type="match status" value="1"/>
</dbReference>
<evidence type="ECO:0000256" key="7">
    <source>
        <dbReference type="ARBA" id="ARBA00023315"/>
    </source>
</evidence>
<keyword evidence="11" id="KW-1185">Reference proteome</keyword>
<sequence length="246" mass="27310">MKNIWNKIALEAKNFANKEAIIERIIIKNINDKKDFWHAISDILGDKLKTDDFTRSELQKVIVKEIEEDPDLQEKIIADLKAYVDRDFAIETYLEVILFSRGFQGITAYRVARRFLLKNQKLTAKFFQNRIFEVYAIDIHPNAKLGQGIVIDHGIGLVIGETAEIGDNVFIFHNVTLGGTGHQGGDRHPKIKNNVFIGAGATILGNITINNGVNIAASSVVTKSVEEGMTVAGIPAKVIGKAKKIQ</sequence>
<comment type="caution">
    <text evidence="10">The sequence shown here is derived from an EMBL/GenBank/DDBJ whole genome shotgun (WGS) entry which is preliminary data.</text>
</comment>
<evidence type="ECO:0000256" key="5">
    <source>
        <dbReference type="ARBA" id="ARBA00022605"/>
    </source>
</evidence>
<dbReference type="EC" id="2.3.1.30" evidence="3"/>
<dbReference type="EMBL" id="VLNR01000121">
    <property type="protein sequence ID" value="TSE03224.1"/>
    <property type="molecule type" value="Genomic_DNA"/>
</dbReference>
<feature type="domain" description="Serine acetyltransferase N-terminal" evidence="9">
    <location>
        <begin position="4"/>
        <end position="108"/>
    </location>
</feature>
<dbReference type="InterPro" id="IPR045304">
    <property type="entry name" value="LbH_SAT"/>
</dbReference>
<proteinExistence type="inferred from homology"/>
<evidence type="ECO:0000259" key="9">
    <source>
        <dbReference type="SMART" id="SM00971"/>
    </source>
</evidence>
<comment type="catalytic activity">
    <reaction evidence="8">
        <text>L-serine + acetyl-CoA = O-acetyl-L-serine + CoA</text>
        <dbReference type="Rhea" id="RHEA:24560"/>
        <dbReference type="ChEBI" id="CHEBI:33384"/>
        <dbReference type="ChEBI" id="CHEBI:57287"/>
        <dbReference type="ChEBI" id="CHEBI:57288"/>
        <dbReference type="ChEBI" id="CHEBI:58340"/>
        <dbReference type="EC" id="2.3.1.30"/>
    </reaction>
</comment>
<dbReference type="NCBIfam" id="NF041874">
    <property type="entry name" value="EPS_EpsC"/>
    <property type="match status" value="1"/>
</dbReference>
<dbReference type="PANTHER" id="PTHR42811">
    <property type="entry name" value="SERINE ACETYLTRANSFERASE"/>
    <property type="match status" value="1"/>
</dbReference>
<dbReference type="InterPro" id="IPR010493">
    <property type="entry name" value="Ser_AcTrfase_N"/>
</dbReference>
<keyword evidence="5" id="KW-0028">Amino-acid biosynthesis</keyword>
<dbReference type="SUPFAM" id="SSF51161">
    <property type="entry name" value="Trimeric LpxA-like enzymes"/>
    <property type="match status" value="1"/>
</dbReference>
<dbReference type="UniPathway" id="UPA00136">
    <property type="reaction ID" value="UER00199"/>
</dbReference>
<evidence type="ECO:0000256" key="1">
    <source>
        <dbReference type="ARBA" id="ARBA00004876"/>
    </source>
</evidence>
<dbReference type="GO" id="GO:0006535">
    <property type="term" value="P:cysteine biosynthetic process from serine"/>
    <property type="evidence" value="ECO:0007669"/>
    <property type="project" value="InterPro"/>
</dbReference>
<organism evidence="10 11">
    <name type="scientific">Aquimarina algiphila</name>
    <dbReference type="NCBI Taxonomy" id="2047982"/>
    <lineage>
        <taxon>Bacteria</taxon>
        <taxon>Pseudomonadati</taxon>
        <taxon>Bacteroidota</taxon>
        <taxon>Flavobacteriia</taxon>
        <taxon>Flavobacteriales</taxon>
        <taxon>Flavobacteriaceae</taxon>
        <taxon>Aquimarina</taxon>
    </lineage>
</organism>
<evidence type="ECO:0000256" key="6">
    <source>
        <dbReference type="ARBA" id="ARBA00022679"/>
    </source>
</evidence>
<dbReference type="InterPro" id="IPR001451">
    <property type="entry name" value="Hexapep"/>
</dbReference>
<dbReference type="AlphaFoldDB" id="A0A554VAK2"/>
<dbReference type="Gene3D" id="2.160.10.10">
    <property type="entry name" value="Hexapeptide repeat proteins"/>
    <property type="match status" value="1"/>
</dbReference>
<accession>A0A554VAK2</accession>
<evidence type="ECO:0000313" key="10">
    <source>
        <dbReference type="EMBL" id="TSE03224.1"/>
    </source>
</evidence>
<dbReference type="Pfam" id="PF00132">
    <property type="entry name" value="Hexapep"/>
    <property type="match status" value="1"/>
</dbReference>
<dbReference type="GO" id="GO:0009001">
    <property type="term" value="F:serine O-acetyltransferase activity"/>
    <property type="evidence" value="ECO:0007669"/>
    <property type="project" value="UniProtKB-EC"/>
</dbReference>
<dbReference type="InterPro" id="IPR042122">
    <property type="entry name" value="Ser_AcTrfase_N_sf"/>
</dbReference>
<dbReference type="SMART" id="SM00971">
    <property type="entry name" value="SATase_N"/>
    <property type="match status" value="1"/>
</dbReference>
<evidence type="ECO:0000256" key="2">
    <source>
        <dbReference type="ARBA" id="ARBA00007274"/>
    </source>
</evidence>
<comment type="similarity">
    <text evidence="2">Belongs to the transferase hexapeptide repeat family.</text>
</comment>
<evidence type="ECO:0000256" key="3">
    <source>
        <dbReference type="ARBA" id="ARBA00013266"/>
    </source>
</evidence>
<dbReference type="Proteomes" id="UP000318833">
    <property type="component" value="Unassembled WGS sequence"/>
</dbReference>
<gene>
    <name evidence="10" type="primary">cysE</name>
    <name evidence="10" type="ORF">FOF46_29785</name>
</gene>
<dbReference type="FunFam" id="2.160.10.10:FF:000002">
    <property type="entry name" value="Serine acetyltransferase"/>
    <property type="match status" value="1"/>
</dbReference>
<dbReference type="InterPro" id="IPR011004">
    <property type="entry name" value="Trimer_LpxA-like_sf"/>
</dbReference>
<evidence type="ECO:0000256" key="8">
    <source>
        <dbReference type="ARBA" id="ARBA00049486"/>
    </source>
</evidence>
<name>A0A554VAK2_9FLAO</name>
<keyword evidence="7 10" id="KW-0012">Acyltransferase</keyword>
<dbReference type="InterPro" id="IPR053376">
    <property type="entry name" value="Serine_acetyltransferase"/>
</dbReference>
<reference evidence="10 11" key="1">
    <citation type="submission" date="2019-07" db="EMBL/GenBank/DDBJ databases">
        <title>The draft genome sequence of Aquimarina algiphila M91.</title>
        <authorList>
            <person name="Meng X."/>
        </authorList>
    </citation>
    <scope>NUCLEOTIDE SEQUENCE [LARGE SCALE GENOMIC DNA]</scope>
    <source>
        <strain evidence="10 11">M91</strain>
    </source>
</reference>
<dbReference type="RefSeq" id="WP_109434497.1">
    <property type="nucleotide sequence ID" value="NZ_CANLFO010000002.1"/>
</dbReference>
<evidence type="ECO:0000313" key="11">
    <source>
        <dbReference type="Proteomes" id="UP000318833"/>
    </source>
</evidence>
<evidence type="ECO:0000256" key="4">
    <source>
        <dbReference type="ARBA" id="ARBA00018522"/>
    </source>
</evidence>
<protein>
    <recommendedName>
        <fullName evidence="4">Serine acetyltransferase</fullName>
        <ecNumber evidence="3">2.3.1.30</ecNumber>
    </recommendedName>
</protein>
<keyword evidence="6 10" id="KW-0808">Transferase</keyword>
<comment type="pathway">
    <text evidence="1">Amino-acid biosynthesis; L-cysteine biosynthesis; L-cysteine from L-serine: step 1/2.</text>
</comment>
<dbReference type="GO" id="GO:0005737">
    <property type="term" value="C:cytoplasm"/>
    <property type="evidence" value="ECO:0007669"/>
    <property type="project" value="InterPro"/>
</dbReference>
<dbReference type="Pfam" id="PF06426">
    <property type="entry name" value="SATase_N"/>
    <property type="match status" value="1"/>
</dbReference>
<dbReference type="OrthoDB" id="9801456at2"/>
<dbReference type="CDD" id="cd03354">
    <property type="entry name" value="LbH_SAT"/>
    <property type="match status" value="1"/>
</dbReference>